<keyword evidence="5" id="KW-1185">Reference proteome</keyword>
<comment type="similarity">
    <text evidence="1">Belongs to the DprA/Smf family.</text>
</comment>
<dbReference type="KEGG" id="rhl:LPU83_1694"/>
<evidence type="ECO:0000256" key="2">
    <source>
        <dbReference type="SAM" id="MobiDB-lite"/>
    </source>
</evidence>
<evidence type="ECO:0000256" key="1">
    <source>
        <dbReference type="ARBA" id="ARBA00006525"/>
    </source>
</evidence>
<dbReference type="InterPro" id="IPR003488">
    <property type="entry name" value="DprA"/>
</dbReference>
<feature type="region of interest" description="Disordered" evidence="2">
    <location>
        <begin position="19"/>
        <end position="38"/>
    </location>
</feature>
<feature type="domain" description="Smf/DprA SLOG" evidence="3">
    <location>
        <begin position="39"/>
        <end position="106"/>
    </location>
</feature>
<reference evidence="4" key="1">
    <citation type="submission" date="2013-11" db="EMBL/GenBank/DDBJ databases">
        <title>Draft genome sequence of the broad-host-range Rhizobium sp. LPU83 strain, a member of the low-genetic diversity Oregon-like Rhizobium sp. group.</title>
        <authorList>
            <person name="Wibberg D."/>
            <person name="Puehler A."/>
            <person name="Schlueter A."/>
        </authorList>
    </citation>
    <scope>NUCLEOTIDE SEQUENCE [LARGE SCALE GENOMIC DNA]</scope>
    <source>
        <strain evidence="4">LPU83</strain>
    </source>
</reference>
<accession>W6R8V8</accession>
<evidence type="ECO:0000313" key="4">
    <source>
        <dbReference type="EMBL" id="CDM57359.1"/>
    </source>
</evidence>
<dbReference type="PANTHER" id="PTHR43022">
    <property type="entry name" value="PROTEIN SMF"/>
    <property type="match status" value="1"/>
</dbReference>
<proteinExistence type="inferred from homology"/>
<dbReference type="GO" id="GO:0009294">
    <property type="term" value="P:DNA-mediated transformation"/>
    <property type="evidence" value="ECO:0007669"/>
    <property type="project" value="InterPro"/>
</dbReference>
<name>W6R8V8_9HYPH</name>
<dbReference type="PATRIC" id="fig|348824.6.peg.1816"/>
<gene>
    <name evidence="4" type="primary">smf3</name>
    <name evidence="4" type="ORF">LPU83_1694</name>
</gene>
<dbReference type="Proteomes" id="UP000019443">
    <property type="component" value="Chromosome"/>
</dbReference>
<dbReference type="AlphaFoldDB" id="W6R8V8"/>
<dbReference type="Pfam" id="PF02481">
    <property type="entry name" value="DNA_processg_A"/>
    <property type="match status" value="1"/>
</dbReference>
<dbReference type="InterPro" id="IPR057666">
    <property type="entry name" value="DrpA_SLOG"/>
</dbReference>
<dbReference type="EMBL" id="HG916852">
    <property type="protein sequence ID" value="CDM57359.1"/>
    <property type="molecule type" value="Genomic_DNA"/>
</dbReference>
<protein>
    <submittedName>
        <fullName evidence="4">Protein smf</fullName>
    </submittedName>
</protein>
<dbReference type="eggNOG" id="COG0758">
    <property type="taxonomic scope" value="Bacteria"/>
</dbReference>
<dbReference type="PANTHER" id="PTHR43022:SF1">
    <property type="entry name" value="PROTEIN SMF"/>
    <property type="match status" value="1"/>
</dbReference>
<evidence type="ECO:0000313" key="5">
    <source>
        <dbReference type="Proteomes" id="UP000019443"/>
    </source>
</evidence>
<organism evidence="4 5">
    <name type="scientific">Rhizobium favelukesii</name>
    <dbReference type="NCBI Taxonomy" id="348824"/>
    <lineage>
        <taxon>Bacteria</taxon>
        <taxon>Pseudomonadati</taxon>
        <taxon>Pseudomonadota</taxon>
        <taxon>Alphaproteobacteria</taxon>
        <taxon>Hyphomicrobiales</taxon>
        <taxon>Rhizobiaceae</taxon>
        <taxon>Rhizobium/Agrobacterium group</taxon>
        <taxon>Rhizobium</taxon>
    </lineage>
</organism>
<dbReference type="HOGENOM" id="CLU_2207962_0_0_5"/>
<dbReference type="SUPFAM" id="SSF102405">
    <property type="entry name" value="MCP/YpsA-like"/>
    <property type="match status" value="1"/>
</dbReference>
<sequence>MLRHCSPSKAIFLFPRSRQSDLSAPATPPSVERSSPPRLRASAAQAGYVVVSGLARGIDTATHHASLETGTVAAMAGGLSACPPENAGLLDEIWNGNGLAISEMPFG</sequence>
<evidence type="ECO:0000259" key="3">
    <source>
        <dbReference type="Pfam" id="PF02481"/>
    </source>
</evidence>
<dbReference type="Gene3D" id="3.40.50.450">
    <property type="match status" value="1"/>
</dbReference>